<organism evidence="3">
    <name type="scientific">Sesamum calycinum</name>
    <dbReference type="NCBI Taxonomy" id="2727403"/>
    <lineage>
        <taxon>Eukaryota</taxon>
        <taxon>Viridiplantae</taxon>
        <taxon>Streptophyta</taxon>
        <taxon>Embryophyta</taxon>
        <taxon>Tracheophyta</taxon>
        <taxon>Spermatophyta</taxon>
        <taxon>Magnoliopsida</taxon>
        <taxon>eudicotyledons</taxon>
        <taxon>Gunneridae</taxon>
        <taxon>Pentapetalae</taxon>
        <taxon>asterids</taxon>
        <taxon>lamiids</taxon>
        <taxon>Lamiales</taxon>
        <taxon>Pedaliaceae</taxon>
        <taxon>Sesamum</taxon>
    </lineage>
</organism>
<accession>A0AAW2Q2V6</accession>
<evidence type="ECO:0000259" key="2">
    <source>
        <dbReference type="Pfam" id="PF11926"/>
    </source>
</evidence>
<dbReference type="Pfam" id="PF11926">
    <property type="entry name" value="DUF3444"/>
    <property type="match status" value="1"/>
</dbReference>
<evidence type="ECO:0000256" key="1">
    <source>
        <dbReference type="SAM" id="MobiDB-lite"/>
    </source>
</evidence>
<dbReference type="PANTHER" id="PTHR45089:SF50">
    <property type="entry name" value="DNAJ HEAT SHOCK AMINO-TERMINAL DOMAIN PROTEIN-RELATED"/>
    <property type="match status" value="1"/>
</dbReference>
<feature type="domain" description="DUF3444" evidence="2">
    <location>
        <begin position="32"/>
        <end position="236"/>
    </location>
</feature>
<dbReference type="PANTHER" id="PTHR45089">
    <property type="entry name" value="DNAJ HEAT SHOCK AMINO-TERMINAL DOMAIN PROTEIN-RELATED"/>
    <property type="match status" value="1"/>
</dbReference>
<reference evidence="3" key="1">
    <citation type="submission" date="2020-06" db="EMBL/GenBank/DDBJ databases">
        <authorList>
            <person name="Li T."/>
            <person name="Hu X."/>
            <person name="Zhang T."/>
            <person name="Song X."/>
            <person name="Zhang H."/>
            <person name="Dai N."/>
            <person name="Sheng W."/>
            <person name="Hou X."/>
            <person name="Wei L."/>
        </authorList>
    </citation>
    <scope>NUCLEOTIDE SEQUENCE</scope>
    <source>
        <strain evidence="3">KEN8</strain>
        <tissue evidence="3">Leaf</tissue>
    </source>
</reference>
<feature type="compositionally biased region" description="Polar residues" evidence="1">
    <location>
        <begin position="263"/>
        <end position="272"/>
    </location>
</feature>
<evidence type="ECO:0000313" key="3">
    <source>
        <dbReference type="EMBL" id="KAL0362059.1"/>
    </source>
</evidence>
<comment type="caution">
    <text evidence="3">The sequence shown here is derived from an EMBL/GenBank/DDBJ whole genome shotgun (WGS) entry which is preliminary data.</text>
</comment>
<proteinExistence type="predicted"/>
<dbReference type="EMBL" id="JACGWM010000007">
    <property type="protein sequence ID" value="KAL0362059.1"/>
    <property type="molecule type" value="Genomic_DNA"/>
</dbReference>
<name>A0AAW2Q2V6_9LAMI</name>
<feature type="compositionally biased region" description="Basic and acidic residues" evidence="1">
    <location>
        <begin position="320"/>
        <end position="340"/>
    </location>
</feature>
<feature type="region of interest" description="Disordered" evidence="1">
    <location>
        <begin position="262"/>
        <end position="299"/>
    </location>
</feature>
<feature type="region of interest" description="Disordered" evidence="1">
    <location>
        <begin position="320"/>
        <end position="343"/>
    </location>
</feature>
<sequence>MRVAMEAAAVEAEKSAASVIKQPELKRNISLSITVPDSDFHDFDKDRSEECFKPKQIWALYDEEDGMPRLYCLIRDVISVKPFKVYISYLSSRSDSEFGSVNWLDCGFTKSCGSFRVFHSETVEQVNIFSHLLSREKAGRGGCVRIYPRSGDIWAVYRNWSPDWNRTTPDEVRHQYEMVEVLHDYSEESGVWVAPLIKLDGFKTVYQRSIDKDATRWIPRREMLRFSHQVPSCSLKVEGSNLPEGCWDLDPAATPEELLQGETELQNNTSAVRTKRTSETPEKQHPPEPRGQSGKNSIQSEICSTPKKVAYGACMEEKTGLELPGGEERIPPEVRREETGMKATAEFPITETCASQVNAEFR</sequence>
<protein>
    <recommendedName>
        <fullName evidence="2">DUF3444 domain-containing protein</fullName>
    </recommendedName>
</protein>
<dbReference type="AlphaFoldDB" id="A0AAW2Q2V6"/>
<dbReference type="InterPro" id="IPR024593">
    <property type="entry name" value="DUF3444"/>
</dbReference>
<feature type="compositionally biased region" description="Basic and acidic residues" evidence="1">
    <location>
        <begin position="276"/>
        <end position="288"/>
    </location>
</feature>
<reference evidence="3" key="2">
    <citation type="journal article" date="2024" name="Plant">
        <title>Genomic evolution and insights into agronomic trait innovations of Sesamum species.</title>
        <authorList>
            <person name="Miao H."/>
            <person name="Wang L."/>
            <person name="Qu L."/>
            <person name="Liu H."/>
            <person name="Sun Y."/>
            <person name="Le M."/>
            <person name="Wang Q."/>
            <person name="Wei S."/>
            <person name="Zheng Y."/>
            <person name="Lin W."/>
            <person name="Duan Y."/>
            <person name="Cao H."/>
            <person name="Xiong S."/>
            <person name="Wang X."/>
            <person name="Wei L."/>
            <person name="Li C."/>
            <person name="Ma Q."/>
            <person name="Ju M."/>
            <person name="Zhao R."/>
            <person name="Li G."/>
            <person name="Mu C."/>
            <person name="Tian Q."/>
            <person name="Mei H."/>
            <person name="Zhang T."/>
            <person name="Gao T."/>
            <person name="Zhang H."/>
        </authorList>
    </citation>
    <scope>NUCLEOTIDE SEQUENCE</scope>
    <source>
        <strain evidence="3">KEN8</strain>
    </source>
</reference>
<gene>
    <name evidence="3" type="ORF">Scaly_1161100</name>
</gene>